<dbReference type="EMBL" id="JAUJYO010000022">
    <property type="protein sequence ID" value="KAK1282439.1"/>
    <property type="molecule type" value="Genomic_DNA"/>
</dbReference>
<dbReference type="AlphaFoldDB" id="A0AAV9C297"/>
<feature type="region of interest" description="Disordered" evidence="2">
    <location>
        <begin position="356"/>
        <end position="422"/>
    </location>
</feature>
<feature type="coiled-coil region" evidence="1">
    <location>
        <begin position="219"/>
        <end position="268"/>
    </location>
</feature>
<evidence type="ECO:0000313" key="4">
    <source>
        <dbReference type="Proteomes" id="UP001180020"/>
    </source>
</evidence>
<dbReference type="Proteomes" id="UP001180020">
    <property type="component" value="Unassembled WGS sequence"/>
</dbReference>
<feature type="compositionally biased region" description="Polar residues" evidence="2">
    <location>
        <begin position="365"/>
        <end position="374"/>
    </location>
</feature>
<dbReference type="PANTHER" id="PTHR35507:SF1">
    <property type="entry name" value="TMF_TATA_BD DOMAIN-CONTAINING PROTEIN"/>
    <property type="match status" value="1"/>
</dbReference>
<organism evidence="3 4">
    <name type="scientific">Acorus calamus</name>
    <name type="common">Sweet flag</name>
    <dbReference type="NCBI Taxonomy" id="4465"/>
    <lineage>
        <taxon>Eukaryota</taxon>
        <taxon>Viridiplantae</taxon>
        <taxon>Streptophyta</taxon>
        <taxon>Embryophyta</taxon>
        <taxon>Tracheophyta</taxon>
        <taxon>Spermatophyta</taxon>
        <taxon>Magnoliopsida</taxon>
        <taxon>Liliopsida</taxon>
        <taxon>Acoraceae</taxon>
        <taxon>Acorus</taxon>
    </lineage>
</organism>
<reference evidence="3" key="2">
    <citation type="submission" date="2023-06" db="EMBL/GenBank/DDBJ databases">
        <authorList>
            <person name="Ma L."/>
            <person name="Liu K.-W."/>
            <person name="Li Z."/>
            <person name="Hsiao Y.-Y."/>
            <person name="Qi Y."/>
            <person name="Fu T."/>
            <person name="Tang G."/>
            <person name="Zhang D."/>
            <person name="Sun W.-H."/>
            <person name="Liu D.-K."/>
            <person name="Li Y."/>
            <person name="Chen G.-Z."/>
            <person name="Liu X.-D."/>
            <person name="Liao X.-Y."/>
            <person name="Jiang Y.-T."/>
            <person name="Yu X."/>
            <person name="Hao Y."/>
            <person name="Huang J."/>
            <person name="Zhao X.-W."/>
            <person name="Ke S."/>
            <person name="Chen Y.-Y."/>
            <person name="Wu W.-L."/>
            <person name="Hsu J.-L."/>
            <person name="Lin Y.-F."/>
            <person name="Huang M.-D."/>
            <person name="Li C.-Y."/>
            <person name="Huang L."/>
            <person name="Wang Z.-W."/>
            <person name="Zhao X."/>
            <person name="Zhong W.-Y."/>
            <person name="Peng D.-H."/>
            <person name="Ahmad S."/>
            <person name="Lan S."/>
            <person name="Zhang J.-S."/>
            <person name="Tsai W.-C."/>
            <person name="Van De Peer Y."/>
            <person name="Liu Z.-J."/>
        </authorList>
    </citation>
    <scope>NUCLEOTIDE SEQUENCE</scope>
    <source>
        <strain evidence="3">CP</strain>
        <tissue evidence="3">Leaves</tissue>
    </source>
</reference>
<accession>A0AAV9C297</accession>
<evidence type="ECO:0000256" key="1">
    <source>
        <dbReference type="SAM" id="Coils"/>
    </source>
</evidence>
<keyword evidence="1" id="KW-0175">Coiled coil</keyword>
<sequence length="422" mass="47380">MVTFAPFLPTPSPRRLSSCLGDPSPFRSARSTARRLSWVDLRGRMIGAQEATSARTIGGGLGRDETLAWELLSPLHRVLIVAVVAVAANRSRQVSQLRRSVNLRDQILQNMQQKLDELCEQLSSMKVQSAAESYGFCDCGRRVFDLNPESGIIPLRRSLSNNSKEFFGEEYNGGEKCKISRPSEDEAEERRMSDLSDFCPSVASTVDIQLNSLAVEQDVYNLRKECEDKDAIIKELEKAAQKTDSKRIKELEDMIRRKNMVITKMKKDMVVLEQKVIQLTRLRRPSYSTSKSNHGRLPLMTENVLYDMDSSSTSPSSSDSDSPVERVQHYSHVVVLSENHNASTQNGIVELENQRPASTKAPMSLQISSGNSQKLPLKENRATHSTPFLRPRQSVPGSGDSMKSKRRFQPVPKDSALPKRWV</sequence>
<name>A0AAV9C297_ACOCL</name>
<proteinExistence type="predicted"/>
<comment type="caution">
    <text evidence="3">The sequence shown here is derived from an EMBL/GenBank/DDBJ whole genome shotgun (WGS) entry which is preliminary data.</text>
</comment>
<keyword evidence="4" id="KW-1185">Reference proteome</keyword>
<evidence type="ECO:0000313" key="3">
    <source>
        <dbReference type="EMBL" id="KAK1282439.1"/>
    </source>
</evidence>
<reference evidence="3" key="1">
    <citation type="journal article" date="2023" name="Nat. Commun.">
        <title>Diploid and tetraploid genomes of Acorus and the evolution of monocots.</title>
        <authorList>
            <person name="Ma L."/>
            <person name="Liu K.W."/>
            <person name="Li Z."/>
            <person name="Hsiao Y.Y."/>
            <person name="Qi Y."/>
            <person name="Fu T."/>
            <person name="Tang G.D."/>
            <person name="Zhang D."/>
            <person name="Sun W.H."/>
            <person name="Liu D.K."/>
            <person name="Li Y."/>
            <person name="Chen G.Z."/>
            <person name="Liu X.D."/>
            <person name="Liao X.Y."/>
            <person name="Jiang Y.T."/>
            <person name="Yu X."/>
            <person name="Hao Y."/>
            <person name="Huang J."/>
            <person name="Zhao X.W."/>
            <person name="Ke S."/>
            <person name="Chen Y.Y."/>
            <person name="Wu W.L."/>
            <person name="Hsu J.L."/>
            <person name="Lin Y.F."/>
            <person name="Huang M.D."/>
            <person name="Li C.Y."/>
            <person name="Huang L."/>
            <person name="Wang Z.W."/>
            <person name="Zhao X."/>
            <person name="Zhong W.Y."/>
            <person name="Peng D.H."/>
            <person name="Ahmad S."/>
            <person name="Lan S."/>
            <person name="Zhang J.S."/>
            <person name="Tsai W.C."/>
            <person name="Van de Peer Y."/>
            <person name="Liu Z.J."/>
        </authorList>
    </citation>
    <scope>NUCLEOTIDE SEQUENCE</scope>
    <source>
        <strain evidence="3">CP</strain>
    </source>
</reference>
<gene>
    <name evidence="3" type="ORF">QJS10_CPB22g01428</name>
</gene>
<protein>
    <submittedName>
        <fullName evidence="3">Uncharacterized protein</fullName>
    </submittedName>
</protein>
<evidence type="ECO:0000256" key="2">
    <source>
        <dbReference type="SAM" id="MobiDB-lite"/>
    </source>
</evidence>
<dbReference type="PANTHER" id="PTHR35507">
    <property type="entry name" value="OS09G0488600 PROTEIN"/>
    <property type="match status" value="1"/>
</dbReference>